<feature type="chain" id="PRO_5016937824" evidence="1">
    <location>
        <begin position="20"/>
        <end position="160"/>
    </location>
</feature>
<protein>
    <submittedName>
        <fullName evidence="3">Thiol-disulfide oxidoreductase resA</fullName>
    </submittedName>
</protein>
<keyword evidence="4" id="KW-1185">Reference proteome</keyword>
<dbReference type="Proteomes" id="UP000254575">
    <property type="component" value="Unassembled WGS sequence"/>
</dbReference>
<keyword evidence="1" id="KW-0732">Signal</keyword>
<dbReference type="AlphaFoldDB" id="A0A380MKG7"/>
<dbReference type="SUPFAM" id="SSF52833">
    <property type="entry name" value="Thioredoxin-like"/>
    <property type="match status" value="1"/>
</dbReference>
<name>A0A380MKG7_9GAMM</name>
<feature type="domain" description="Thioredoxin" evidence="2">
    <location>
        <begin position="9"/>
        <end position="157"/>
    </location>
</feature>
<dbReference type="Gene3D" id="3.40.30.10">
    <property type="entry name" value="Glutaredoxin"/>
    <property type="match status" value="1"/>
</dbReference>
<gene>
    <name evidence="3" type="primary">resA</name>
    <name evidence="3" type="ORF">NCTC10717_00114</name>
</gene>
<dbReference type="EMBL" id="UHIA01000003">
    <property type="protein sequence ID" value="SUO91349.1"/>
    <property type="molecule type" value="Genomic_DNA"/>
</dbReference>
<dbReference type="InterPro" id="IPR013766">
    <property type="entry name" value="Thioredoxin_domain"/>
</dbReference>
<sequence>MYLRLALIAVLSAALPAFAKDCPLPEGFSAVDPFAAAISDSKMPEGYVLFNLWALWCAPCREELPLLDAYLAEKPAALNVFALNLNDGEEASAALFKDLNIQHLEPHSSADTELLSRFKAVGLPYTAIIRDGEVIATKNGILKETDSITDFITCQTGENP</sequence>
<organism evidence="3 4">
    <name type="scientific">Suttonella indologenes</name>
    <dbReference type="NCBI Taxonomy" id="13276"/>
    <lineage>
        <taxon>Bacteria</taxon>
        <taxon>Pseudomonadati</taxon>
        <taxon>Pseudomonadota</taxon>
        <taxon>Gammaproteobacteria</taxon>
        <taxon>Cardiobacteriales</taxon>
        <taxon>Cardiobacteriaceae</taxon>
        <taxon>Suttonella</taxon>
    </lineage>
</organism>
<dbReference type="InterPro" id="IPR036249">
    <property type="entry name" value="Thioredoxin-like_sf"/>
</dbReference>
<dbReference type="PROSITE" id="PS51352">
    <property type="entry name" value="THIOREDOXIN_2"/>
    <property type="match status" value="1"/>
</dbReference>
<reference evidence="3 4" key="1">
    <citation type="submission" date="2018-06" db="EMBL/GenBank/DDBJ databases">
        <authorList>
            <consortium name="Pathogen Informatics"/>
            <person name="Doyle S."/>
        </authorList>
    </citation>
    <scope>NUCLEOTIDE SEQUENCE [LARGE SCALE GENOMIC DNA]</scope>
    <source>
        <strain evidence="3 4">NCTC10717</strain>
    </source>
</reference>
<evidence type="ECO:0000256" key="1">
    <source>
        <dbReference type="SAM" id="SignalP"/>
    </source>
</evidence>
<evidence type="ECO:0000313" key="3">
    <source>
        <dbReference type="EMBL" id="SUO91349.1"/>
    </source>
</evidence>
<dbReference type="RefSeq" id="WP_115217447.1">
    <property type="nucleotide sequence ID" value="NZ_UHIA01000003.1"/>
</dbReference>
<evidence type="ECO:0000313" key="4">
    <source>
        <dbReference type="Proteomes" id="UP000254575"/>
    </source>
</evidence>
<proteinExistence type="predicted"/>
<dbReference type="CDD" id="cd02966">
    <property type="entry name" value="TlpA_like_family"/>
    <property type="match status" value="1"/>
</dbReference>
<feature type="signal peptide" evidence="1">
    <location>
        <begin position="1"/>
        <end position="19"/>
    </location>
</feature>
<accession>A0A380MKG7</accession>
<evidence type="ECO:0000259" key="2">
    <source>
        <dbReference type="PROSITE" id="PS51352"/>
    </source>
</evidence>
<dbReference type="OrthoDB" id="9799347at2"/>